<sequence>MSDSMLSLEQVQAALEAAPFHRWLGLKAISTDPEKLVLEMPWREEVVSNPRIQSAHGGVIAALIDLTGFYALLASGNMPAATADLRVDYHKPATPGTLSVTGRIVRLGATLSVAEATVMNADGALLSSGRGAYLMQGRS</sequence>
<dbReference type="eggNOG" id="COG2050">
    <property type="taxonomic scope" value="Bacteria"/>
</dbReference>
<dbReference type="RefSeq" id="WP_034827893.1">
    <property type="nucleotide sequence ID" value="NZ_AWFA01000036.1"/>
</dbReference>
<dbReference type="InterPro" id="IPR039298">
    <property type="entry name" value="ACOT13"/>
</dbReference>
<dbReference type="InterPro" id="IPR003736">
    <property type="entry name" value="PAAI_dom"/>
</dbReference>
<evidence type="ECO:0000259" key="3">
    <source>
        <dbReference type="Pfam" id="PF03061"/>
    </source>
</evidence>
<dbReference type="InterPro" id="IPR029069">
    <property type="entry name" value="HotDog_dom_sf"/>
</dbReference>
<feature type="domain" description="Thioesterase" evidence="3">
    <location>
        <begin position="55"/>
        <end position="125"/>
    </location>
</feature>
<dbReference type="STRING" id="1280941.HY2_15265"/>
<protein>
    <recommendedName>
        <fullName evidence="3">Thioesterase domain-containing protein</fullName>
    </recommendedName>
</protein>
<evidence type="ECO:0000313" key="5">
    <source>
        <dbReference type="Proteomes" id="UP000249123"/>
    </source>
</evidence>
<dbReference type="InterPro" id="IPR006683">
    <property type="entry name" value="Thioestr_dom"/>
</dbReference>
<evidence type="ECO:0000313" key="4">
    <source>
        <dbReference type="EMBL" id="RAN31953.1"/>
    </source>
</evidence>
<dbReference type="OrthoDB" id="9806185at2"/>
<dbReference type="SUPFAM" id="SSF54637">
    <property type="entry name" value="Thioesterase/thiol ester dehydrase-isomerase"/>
    <property type="match status" value="1"/>
</dbReference>
<dbReference type="Proteomes" id="UP000249123">
    <property type="component" value="Unassembled WGS sequence"/>
</dbReference>
<organism evidence="4 5">
    <name type="scientific">Hyphomonas pacifica</name>
    <dbReference type="NCBI Taxonomy" id="1280941"/>
    <lineage>
        <taxon>Bacteria</taxon>
        <taxon>Pseudomonadati</taxon>
        <taxon>Pseudomonadota</taxon>
        <taxon>Alphaproteobacteria</taxon>
        <taxon>Hyphomonadales</taxon>
        <taxon>Hyphomonadaceae</taxon>
        <taxon>Hyphomonas</taxon>
    </lineage>
</organism>
<comment type="similarity">
    <text evidence="1">Belongs to the thioesterase PaaI family.</text>
</comment>
<dbReference type="EMBL" id="AWFB01000040">
    <property type="protein sequence ID" value="RAN31953.1"/>
    <property type="molecule type" value="Genomic_DNA"/>
</dbReference>
<keyword evidence="5" id="KW-1185">Reference proteome</keyword>
<reference evidence="4 5" key="1">
    <citation type="submission" date="2013-04" db="EMBL/GenBank/DDBJ databases">
        <title>Hyphomonas sp. T24B3 Genome Sequencing.</title>
        <authorList>
            <person name="Lai Q."/>
            <person name="Shao Z."/>
        </authorList>
    </citation>
    <scope>NUCLEOTIDE SEQUENCE [LARGE SCALE GENOMIC DNA]</scope>
    <source>
        <strain evidence="4 5">T24B3</strain>
    </source>
</reference>
<keyword evidence="2" id="KW-0378">Hydrolase</keyword>
<evidence type="ECO:0000256" key="2">
    <source>
        <dbReference type="ARBA" id="ARBA00022801"/>
    </source>
</evidence>
<comment type="caution">
    <text evidence="4">The sequence shown here is derived from an EMBL/GenBank/DDBJ whole genome shotgun (WGS) entry which is preliminary data.</text>
</comment>
<dbReference type="PANTHER" id="PTHR21660">
    <property type="entry name" value="THIOESTERASE SUPERFAMILY MEMBER-RELATED"/>
    <property type="match status" value="1"/>
</dbReference>
<proteinExistence type="inferred from homology"/>
<dbReference type="Pfam" id="PF03061">
    <property type="entry name" value="4HBT"/>
    <property type="match status" value="1"/>
</dbReference>
<dbReference type="GO" id="GO:0047617">
    <property type="term" value="F:fatty acyl-CoA hydrolase activity"/>
    <property type="evidence" value="ECO:0007669"/>
    <property type="project" value="InterPro"/>
</dbReference>
<dbReference type="Gene3D" id="3.10.129.10">
    <property type="entry name" value="Hotdog Thioesterase"/>
    <property type="match status" value="1"/>
</dbReference>
<dbReference type="CDD" id="cd03443">
    <property type="entry name" value="PaaI_thioesterase"/>
    <property type="match status" value="1"/>
</dbReference>
<name>A0A062U028_9PROT</name>
<dbReference type="PANTHER" id="PTHR21660:SF1">
    <property type="entry name" value="ACYL-COENZYME A THIOESTERASE 13"/>
    <property type="match status" value="1"/>
</dbReference>
<dbReference type="AlphaFoldDB" id="A0A062U028"/>
<accession>A0A062U028</accession>
<evidence type="ECO:0000256" key="1">
    <source>
        <dbReference type="ARBA" id="ARBA00008324"/>
    </source>
</evidence>
<dbReference type="NCBIfam" id="TIGR00369">
    <property type="entry name" value="unchar_dom_1"/>
    <property type="match status" value="1"/>
</dbReference>
<gene>
    <name evidence="4" type="ORF">HY3_15975</name>
</gene>